<evidence type="ECO:0000313" key="3">
    <source>
        <dbReference type="Proteomes" id="UP001589813"/>
    </source>
</evidence>
<feature type="compositionally biased region" description="Polar residues" evidence="1">
    <location>
        <begin position="30"/>
        <end position="49"/>
    </location>
</feature>
<sequence>MSVTLSQDLNRAGGLRQVNGGVGPRALKDATQSPSQSTQNATPQGQGVKSSAEVMALLDTEQLSRAGYDEPDQRQQKAISAYQSFASQDKREQLQQMFAVDLYA</sequence>
<dbReference type="Proteomes" id="UP001589813">
    <property type="component" value="Unassembled WGS sequence"/>
</dbReference>
<feature type="region of interest" description="Disordered" evidence="1">
    <location>
        <begin position="1"/>
        <end position="75"/>
    </location>
</feature>
<dbReference type="RefSeq" id="WP_377247799.1">
    <property type="nucleotide sequence ID" value="NZ_JBHLXP010000005.1"/>
</dbReference>
<protein>
    <submittedName>
        <fullName evidence="2">Uncharacterized protein</fullName>
    </submittedName>
</protein>
<evidence type="ECO:0000313" key="2">
    <source>
        <dbReference type="EMBL" id="MFC0050293.1"/>
    </source>
</evidence>
<evidence type="ECO:0000256" key="1">
    <source>
        <dbReference type="SAM" id="MobiDB-lite"/>
    </source>
</evidence>
<reference evidence="2 3" key="1">
    <citation type="submission" date="2024-09" db="EMBL/GenBank/DDBJ databases">
        <authorList>
            <person name="Sun Q."/>
            <person name="Mori K."/>
        </authorList>
    </citation>
    <scope>NUCLEOTIDE SEQUENCE [LARGE SCALE GENOMIC DNA]</scope>
    <source>
        <strain evidence="2 3">KCTC 23315</strain>
    </source>
</reference>
<dbReference type="EMBL" id="JBHLXP010000005">
    <property type="protein sequence ID" value="MFC0050293.1"/>
    <property type="molecule type" value="Genomic_DNA"/>
</dbReference>
<accession>A0ABV6BJP7</accession>
<comment type="caution">
    <text evidence="2">The sequence shown here is derived from an EMBL/GenBank/DDBJ whole genome shotgun (WGS) entry which is preliminary data.</text>
</comment>
<name>A0ABV6BJP7_9GAMM</name>
<organism evidence="2 3">
    <name type="scientific">Rheinheimera tilapiae</name>
    <dbReference type="NCBI Taxonomy" id="875043"/>
    <lineage>
        <taxon>Bacteria</taxon>
        <taxon>Pseudomonadati</taxon>
        <taxon>Pseudomonadota</taxon>
        <taxon>Gammaproteobacteria</taxon>
        <taxon>Chromatiales</taxon>
        <taxon>Chromatiaceae</taxon>
        <taxon>Rheinheimera</taxon>
    </lineage>
</organism>
<gene>
    <name evidence="2" type="ORF">ACFFJP_18500</name>
</gene>
<keyword evidence="3" id="KW-1185">Reference proteome</keyword>
<proteinExistence type="predicted"/>